<dbReference type="PANTHER" id="PTHR11362">
    <property type="entry name" value="PHOSPHATIDYLETHANOLAMINE-BINDING PROTEIN"/>
    <property type="match status" value="1"/>
</dbReference>
<dbReference type="AlphaFoldDB" id="A0AAE0NYI5"/>
<dbReference type="InterPro" id="IPR035810">
    <property type="entry name" value="PEBP_euk"/>
</dbReference>
<dbReference type="InterPro" id="IPR008914">
    <property type="entry name" value="PEBP"/>
</dbReference>
<dbReference type="Gene3D" id="3.90.280.10">
    <property type="entry name" value="PEBP-like"/>
    <property type="match status" value="1"/>
</dbReference>
<dbReference type="InterPro" id="IPR036610">
    <property type="entry name" value="PEBP-like_sf"/>
</dbReference>
<protein>
    <submittedName>
        <fullName evidence="1">Phosphatidylethanolamine-binding protein</fullName>
    </submittedName>
</protein>
<dbReference type="Proteomes" id="UP001285441">
    <property type="component" value="Unassembled WGS sequence"/>
</dbReference>
<dbReference type="GO" id="GO:0046578">
    <property type="term" value="P:regulation of Ras protein signal transduction"/>
    <property type="evidence" value="ECO:0007669"/>
    <property type="project" value="TreeGrafter"/>
</dbReference>
<evidence type="ECO:0000313" key="1">
    <source>
        <dbReference type="EMBL" id="KAK3390058.1"/>
    </source>
</evidence>
<dbReference type="GO" id="GO:0005543">
    <property type="term" value="F:phospholipid binding"/>
    <property type="evidence" value="ECO:0007669"/>
    <property type="project" value="TreeGrafter"/>
</dbReference>
<keyword evidence="2" id="KW-1185">Reference proteome</keyword>
<dbReference type="CDD" id="cd00866">
    <property type="entry name" value="PEBP_euk"/>
    <property type="match status" value="1"/>
</dbReference>
<dbReference type="PANTHER" id="PTHR11362:SF78">
    <property type="entry name" value="PROTEASE INHIBITOR"/>
    <property type="match status" value="1"/>
</dbReference>
<gene>
    <name evidence="1" type="ORF">B0H63DRAFT_557084</name>
</gene>
<evidence type="ECO:0000313" key="2">
    <source>
        <dbReference type="Proteomes" id="UP001285441"/>
    </source>
</evidence>
<organism evidence="1 2">
    <name type="scientific">Podospora didyma</name>
    <dbReference type="NCBI Taxonomy" id="330526"/>
    <lineage>
        <taxon>Eukaryota</taxon>
        <taxon>Fungi</taxon>
        <taxon>Dikarya</taxon>
        <taxon>Ascomycota</taxon>
        <taxon>Pezizomycotina</taxon>
        <taxon>Sordariomycetes</taxon>
        <taxon>Sordariomycetidae</taxon>
        <taxon>Sordariales</taxon>
        <taxon>Podosporaceae</taxon>
        <taxon>Podospora</taxon>
    </lineage>
</organism>
<dbReference type="Pfam" id="PF01161">
    <property type="entry name" value="PBP"/>
    <property type="match status" value="1"/>
</dbReference>
<sequence>MPRESANVRKTLESLQDATTAPLRIHFPSTVVRQPGISLTKAESAPTPTFSVAASALNNIVSLPNCDLSPTTSAASTTSSSIPASAPVLSAAAAATDPTLSESSSPISVPRFIVAALDLDPPYPSLPILGPLLHGLQADLTLATDQIDPDDDFIHLHQTTDSSEGIEDADVVGYMGPAPPGFSSPHRYMFLLWEQPEGMTRDKIRDALGVDAEADNVGVLARVRWDMESFEKKLGLGKAVAGNYFVC</sequence>
<accession>A0AAE0NYI5</accession>
<dbReference type="GO" id="GO:0030414">
    <property type="term" value="F:peptidase inhibitor activity"/>
    <property type="evidence" value="ECO:0007669"/>
    <property type="project" value="TreeGrafter"/>
</dbReference>
<dbReference type="GO" id="GO:0030162">
    <property type="term" value="P:regulation of proteolysis"/>
    <property type="evidence" value="ECO:0007669"/>
    <property type="project" value="TreeGrafter"/>
</dbReference>
<dbReference type="SUPFAM" id="SSF49777">
    <property type="entry name" value="PEBP-like"/>
    <property type="match status" value="1"/>
</dbReference>
<reference evidence="1" key="1">
    <citation type="journal article" date="2023" name="Mol. Phylogenet. Evol.">
        <title>Genome-scale phylogeny and comparative genomics of the fungal order Sordariales.</title>
        <authorList>
            <person name="Hensen N."/>
            <person name="Bonometti L."/>
            <person name="Westerberg I."/>
            <person name="Brannstrom I.O."/>
            <person name="Guillou S."/>
            <person name="Cros-Aarteil S."/>
            <person name="Calhoun S."/>
            <person name="Haridas S."/>
            <person name="Kuo A."/>
            <person name="Mondo S."/>
            <person name="Pangilinan J."/>
            <person name="Riley R."/>
            <person name="LaButti K."/>
            <person name="Andreopoulos B."/>
            <person name="Lipzen A."/>
            <person name="Chen C."/>
            <person name="Yan M."/>
            <person name="Daum C."/>
            <person name="Ng V."/>
            <person name="Clum A."/>
            <person name="Steindorff A."/>
            <person name="Ohm R.A."/>
            <person name="Martin F."/>
            <person name="Silar P."/>
            <person name="Natvig D.O."/>
            <person name="Lalanne C."/>
            <person name="Gautier V."/>
            <person name="Ament-Velasquez S.L."/>
            <person name="Kruys A."/>
            <person name="Hutchinson M.I."/>
            <person name="Powell A.J."/>
            <person name="Barry K."/>
            <person name="Miller A.N."/>
            <person name="Grigoriev I.V."/>
            <person name="Debuchy R."/>
            <person name="Gladieux P."/>
            <person name="Hiltunen Thoren M."/>
            <person name="Johannesson H."/>
        </authorList>
    </citation>
    <scope>NUCLEOTIDE SEQUENCE</scope>
    <source>
        <strain evidence="1">CBS 232.78</strain>
    </source>
</reference>
<dbReference type="EMBL" id="JAULSW010000002">
    <property type="protein sequence ID" value="KAK3390058.1"/>
    <property type="molecule type" value="Genomic_DNA"/>
</dbReference>
<reference evidence="1" key="2">
    <citation type="submission" date="2023-06" db="EMBL/GenBank/DDBJ databases">
        <authorList>
            <consortium name="Lawrence Berkeley National Laboratory"/>
            <person name="Haridas S."/>
            <person name="Hensen N."/>
            <person name="Bonometti L."/>
            <person name="Westerberg I."/>
            <person name="Brannstrom I.O."/>
            <person name="Guillou S."/>
            <person name="Cros-Aarteil S."/>
            <person name="Calhoun S."/>
            <person name="Kuo A."/>
            <person name="Mondo S."/>
            <person name="Pangilinan J."/>
            <person name="Riley R."/>
            <person name="LaButti K."/>
            <person name="Andreopoulos B."/>
            <person name="Lipzen A."/>
            <person name="Chen C."/>
            <person name="Yanf M."/>
            <person name="Daum C."/>
            <person name="Ng V."/>
            <person name="Clum A."/>
            <person name="Steindorff A."/>
            <person name="Ohm R."/>
            <person name="Martin F."/>
            <person name="Silar P."/>
            <person name="Natvig D."/>
            <person name="Lalanne C."/>
            <person name="Gautier V."/>
            <person name="Ament-velasquez S.L."/>
            <person name="Kruys A."/>
            <person name="Hutchinson M.I."/>
            <person name="Powell A.J."/>
            <person name="Barry K."/>
            <person name="Miller A.N."/>
            <person name="Grigoriev I.V."/>
            <person name="Debuchy R."/>
            <person name="Gladieux P."/>
            <person name="Thoren M.H."/>
            <person name="Johannesson H."/>
        </authorList>
    </citation>
    <scope>NUCLEOTIDE SEQUENCE</scope>
    <source>
        <strain evidence="1">CBS 232.78</strain>
    </source>
</reference>
<name>A0AAE0NYI5_9PEZI</name>
<comment type="caution">
    <text evidence="1">The sequence shown here is derived from an EMBL/GenBank/DDBJ whole genome shotgun (WGS) entry which is preliminary data.</text>
</comment>
<proteinExistence type="predicted"/>